<feature type="transmembrane region" description="Helical" evidence="6">
    <location>
        <begin position="345"/>
        <end position="366"/>
    </location>
</feature>
<evidence type="ECO:0000256" key="2">
    <source>
        <dbReference type="ARBA" id="ARBA00022475"/>
    </source>
</evidence>
<feature type="transmembrane region" description="Helical" evidence="6">
    <location>
        <begin position="170"/>
        <end position="190"/>
    </location>
</feature>
<accession>A0A5C4LVG2</accession>
<dbReference type="PANTHER" id="PTHR30250">
    <property type="entry name" value="PST FAMILY PREDICTED COLANIC ACID TRANSPORTER"/>
    <property type="match status" value="1"/>
</dbReference>
<dbReference type="Pfam" id="PF01943">
    <property type="entry name" value="Polysacc_synt"/>
    <property type="match status" value="1"/>
</dbReference>
<sequence>MKGVAMLSGASALQAAANAVTGLLATRALGSDERGLMVLGVTIGSICGLAGGLGSGAAFRARLPAARTPGARRRLVTTFTWCSLGGLVLAAAAAAAASTASARWIDPALGSPGFLIATTGFAVGQVLLTQVPDAWFADGRFRRGGLAAAAVSAGGLAGVLVALATSRSAALVLGAQAAGMALTGLAEVAALRRAGLAALARPEPARIRALLRQGTPALGLTAGLVVALRADRYFLGIAAGTAAVGIYSLAATLSETARLLPAAAGQVYLRDASTGLGARRLRSATGFALAAALAAGLAVVAAAWLLIVPVFGAEFAPARPLVVVLVFAEICLAPYSVASRGLLGGGWTTAAGVLGVAGSGAALAVYPVSANWAGALGVAAGSVLVYAGLSAASGTALRRRMRTAVEVRG</sequence>
<keyword evidence="4 6" id="KW-1133">Transmembrane helix</keyword>
<dbReference type="RefSeq" id="WP_139099544.1">
    <property type="nucleotide sequence ID" value="NZ_VDFW01000030.1"/>
</dbReference>
<dbReference type="OrthoDB" id="3391352at2"/>
<feature type="transmembrane region" description="Helical" evidence="6">
    <location>
        <begin position="318"/>
        <end position="338"/>
    </location>
</feature>
<evidence type="ECO:0000313" key="7">
    <source>
        <dbReference type="EMBL" id="TNC21874.1"/>
    </source>
</evidence>
<feature type="transmembrane region" description="Helical" evidence="6">
    <location>
        <begin position="144"/>
        <end position="164"/>
    </location>
</feature>
<reference evidence="7 8" key="1">
    <citation type="submission" date="2019-06" db="EMBL/GenBank/DDBJ databases">
        <title>Amycolatopsis alkalitolerans sp. nov., isolated from Gastrodia elata Blume.</title>
        <authorList>
            <person name="Narsing Rao M.P."/>
            <person name="Li W.J."/>
        </authorList>
    </citation>
    <scope>NUCLEOTIDE SEQUENCE [LARGE SCALE GENOMIC DNA]</scope>
    <source>
        <strain evidence="7 8">SYSUP0005</strain>
    </source>
</reference>
<keyword evidence="2" id="KW-1003">Cell membrane</keyword>
<name>A0A5C4LVG2_9PSEU</name>
<evidence type="ECO:0000256" key="3">
    <source>
        <dbReference type="ARBA" id="ARBA00022692"/>
    </source>
</evidence>
<feature type="transmembrane region" description="Helical" evidence="6">
    <location>
        <begin position="35"/>
        <end position="54"/>
    </location>
</feature>
<dbReference type="Proteomes" id="UP000305546">
    <property type="component" value="Unassembled WGS sequence"/>
</dbReference>
<dbReference type="GO" id="GO:0005886">
    <property type="term" value="C:plasma membrane"/>
    <property type="evidence" value="ECO:0007669"/>
    <property type="project" value="UniProtKB-SubCell"/>
</dbReference>
<feature type="transmembrane region" description="Helical" evidence="6">
    <location>
        <begin position="372"/>
        <end position="392"/>
    </location>
</feature>
<protein>
    <recommendedName>
        <fullName evidence="9">Oligosaccharide flippase family protein</fullName>
    </recommendedName>
</protein>
<proteinExistence type="predicted"/>
<feature type="transmembrane region" description="Helical" evidence="6">
    <location>
        <begin position="287"/>
        <end position="312"/>
    </location>
</feature>
<organism evidence="7 8">
    <name type="scientific">Amycolatopsis alkalitolerans</name>
    <dbReference type="NCBI Taxonomy" id="2547244"/>
    <lineage>
        <taxon>Bacteria</taxon>
        <taxon>Bacillati</taxon>
        <taxon>Actinomycetota</taxon>
        <taxon>Actinomycetes</taxon>
        <taxon>Pseudonocardiales</taxon>
        <taxon>Pseudonocardiaceae</taxon>
        <taxon>Amycolatopsis</taxon>
    </lineage>
</organism>
<comment type="subcellular location">
    <subcellularLocation>
        <location evidence="1">Cell membrane</location>
        <topology evidence="1">Multi-pass membrane protein</topology>
    </subcellularLocation>
</comment>
<keyword evidence="5 6" id="KW-0472">Membrane</keyword>
<evidence type="ECO:0000256" key="4">
    <source>
        <dbReference type="ARBA" id="ARBA00022989"/>
    </source>
</evidence>
<dbReference type="InterPro" id="IPR050833">
    <property type="entry name" value="Poly_Biosynth_Transport"/>
</dbReference>
<evidence type="ECO:0000256" key="6">
    <source>
        <dbReference type="SAM" id="Phobius"/>
    </source>
</evidence>
<feature type="transmembrane region" description="Helical" evidence="6">
    <location>
        <begin position="75"/>
        <end position="97"/>
    </location>
</feature>
<evidence type="ECO:0000256" key="5">
    <source>
        <dbReference type="ARBA" id="ARBA00023136"/>
    </source>
</evidence>
<gene>
    <name evidence="7" type="ORF">FG385_26675</name>
</gene>
<evidence type="ECO:0008006" key="9">
    <source>
        <dbReference type="Google" id="ProtNLM"/>
    </source>
</evidence>
<dbReference type="AlphaFoldDB" id="A0A5C4LVG2"/>
<keyword evidence="3 6" id="KW-0812">Transmembrane</keyword>
<keyword evidence="8" id="KW-1185">Reference proteome</keyword>
<evidence type="ECO:0000256" key="1">
    <source>
        <dbReference type="ARBA" id="ARBA00004651"/>
    </source>
</evidence>
<dbReference type="InterPro" id="IPR002797">
    <property type="entry name" value="Polysacc_synth"/>
</dbReference>
<feature type="transmembrane region" description="Helical" evidence="6">
    <location>
        <begin position="109"/>
        <end position="132"/>
    </location>
</feature>
<dbReference type="EMBL" id="VDFW01000030">
    <property type="protein sequence ID" value="TNC21874.1"/>
    <property type="molecule type" value="Genomic_DNA"/>
</dbReference>
<dbReference type="PANTHER" id="PTHR30250:SF11">
    <property type="entry name" value="O-ANTIGEN TRANSPORTER-RELATED"/>
    <property type="match status" value="1"/>
</dbReference>
<comment type="caution">
    <text evidence="7">The sequence shown here is derived from an EMBL/GenBank/DDBJ whole genome shotgun (WGS) entry which is preliminary data.</text>
</comment>
<evidence type="ECO:0000313" key="8">
    <source>
        <dbReference type="Proteomes" id="UP000305546"/>
    </source>
</evidence>